<proteinExistence type="predicted"/>
<sequence length="69" mass="7741">VIHREVTDLFSSVAWQLVMLGHGVSKQQQHHLVDTLTAEQREELLSNLRLLIDKTASALPKHVAFLASL</sequence>
<name>A0A5S3XB56_9GAMM</name>
<evidence type="ECO:0000313" key="2">
    <source>
        <dbReference type="Proteomes" id="UP000307706"/>
    </source>
</evidence>
<comment type="caution">
    <text evidence="1">The sequence shown here is derived from an EMBL/GenBank/DDBJ whole genome shotgun (WGS) entry which is preliminary data.</text>
</comment>
<organism evidence="1 2">
    <name type="scientific">Pseudoalteromonas citrea</name>
    <dbReference type="NCBI Taxonomy" id="43655"/>
    <lineage>
        <taxon>Bacteria</taxon>
        <taxon>Pseudomonadati</taxon>
        <taxon>Pseudomonadota</taxon>
        <taxon>Gammaproteobacteria</taxon>
        <taxon>Alteromonadales</taxon>
        <taxon>Pseudoalteromonadaceae</taxon>
        <taxon>Pseudoalteromonas</taxon>
    </lineage>
</organism>
<feature type="non-terminal residue" evidence="1">
    <location>
        <position position="1"/>
    </location>
</feature>
<dbReference type="Gene3D" id="3.50.50.60">
    <property type="entry name" value="FAD/NAD(P)-binding domain"/>
    <property type="match status" value="1"/>
</dbReference>
<protein>
    <submittedName>
        <fullName evidence="1">Tryptophan halogenase</fullName>
    </submittedName>
</protein>
<dbReference type="InterPro" id="IPR036188">
    <property type="entry name" value="FAD/NAD-bd_sf"/>
</dbReference>
<evidence type="ECO:0000313" key="1">
    <source>
        <dbReference type="EMBL" id="TMP49441.1"/>
    </source>
</evidence>
<accession>A0A5S3XB56</accession>
<dbReference type="Proteomes" id="UP000307706">
    <property type="component" value="Unassembled WGS sequence"/>
</dbReference>
<gene>
    <name evidence="1" type="ORF">CWB96_23140</name>
</gene>
<dbReference type="EMBL" id="PNCL01000371">
    <property type="protein sequence ID" value="TMP49441.1"/>
    <property type="molecule type" value="Genomic_DNA"/>
</dbReference>
<reference evidence="2" key="2">
    <citation type="submission" date="2019-06" db="EMBL/GenBank/DDBJ databases">
        <title>Co-occurence of chitin degradation, pigmentation and bioactivity in marine Pseudoalteromonas.</title>
        <authorList>
            <person name="Sonnenschein E.C."/>
            <person name="Bech P.K."/>
        </authorList>
    </citation>
    <scope>NUCLEOTIDE SEQUENCE [LARGE SCALE GENOMIC DNA]</scope>
    <source>
        <strain evidence="2">S2231</strain>
    </source>
</reference>
<dbReference type="AlphaFoldDB" id="A0A5S3XB56"/>
<reference evidence="1 2" key="1">
    <citation type="submission" date="2017-12" db="EMBL/GenBank/DDBJ databases">
        <authorList>
            <person name="Paulsen S."/>
            <person name="Gram L.K."/>
        </authorList>
    </citation>
    <scope>NUCLEOTIDE SEQUENCE [LARGE SCALE GENOMIC DNA]</scope>
    <source>
        <strain evidence="1 2">S2231</strain>
    </source>
</reference>